<proteinExistence type="predicted"/>
<dbReference type="AlphaFoldDB" id="H6MZW3"/>
<dbReference type="InterPro" id="IPR037219">
    <property type="entry name" value="Peptidase_M41-like"/>
</dbReference>
<dbReference type="RefSeq" id="WP_014359869.1">
    <property type="nucleotide sequence ID" value="NC_016906.1"/>
</dbReference>
<accession>H6MZW3</accession>
<reference evidence="2 3" key="1">
    <citation type="journal article" date="2012" name="Appl. Environ. Microbiol.">
        <title>Involvement of two latex-clearing proteins during rubber degradation and insights into the subsequent degradation pathway revealed by the genome sequence of Gordonia polyisoprenivorans strain VH2.</title>
        <authorList>
            <person name="Hiessl S."/>
            <person name="Schuldes J."/>
            <person name="Thurmer A."/>
            <person name="Halbsguth T."/>
            <person name="Broker D."/>
            <person name="Angelov A."/>
            <person name="Liebl W."/>
            <person name="Daniel R."/>
            <person name="Steinbuchel A."/>
        </authorList>
    </citation>
    <scope>NUCLEOTIDE SEQUENCE [LARGE SCALE GENOMIC DNA]</scope>
    <source>
        <strain evidence="3">DSM 44266 / VH2</strain>
    </source>
</reference>
<dbReference type="Proteomes" id="UP000009154">
    <property type="component" value="Chromosome"/>
</dbReference>
<dbReference type="GO" id="GO:0005524">
    <property type="term" value="F:ATP binding"/>
    <property type="evidence" value="ECO:0007669"/>
    <property type="project" value="InterPro"/>
</dbReference>
<dbReference type="KEGG" id="gpo:GPOL_c21820"/>
<dbReference type="EMBL" id="CP003119">
    <property type="protein sequence ID" value="AFA73214.1"/>
    <property type="molecule type" value="Genomic_DNA"/>
</dbReference>
<protein>
    <recommendedName>
        <fullName evidence="4">Peptidase M41 domain-containing protein</fullName>
    </recommendedName>
</protein>
<evidence type="ECO:0000313" key="3">
    <source>
        <dbReference type="Proteomes" id="UP000009154"/>
    </source>
</evidence>
<organism evidence="2 3">
    <name type="scientific">Gordonia polyisoprenivorans (strain DSM 44266 / VH2)</name>
    <dbReference type="NCBI Taxonomy" id="1112204"/>
    <lineage>
        <taxon>Bacteria</taxon>
        <taxon>Bacillati</taxon>
        <taxon>Actinomycetota</taxon>
        <taxon>Actinomycetes</taxon>
        <taxon>Mycobacteriales</taxon>
        <taxon>Gordoniaceae</taxon>
        <taxon>Gordonia</taxon>
    </lineage>
</organism>
<evidence type="ECO:0008006" key="4">
    <source>
        <dbReference type="Google" id="ProtNLM"/>
    </source>
</evidence>
<gene>
    <name evidence="2" type="ordered locus">GPOL_c21820</name>
</gene>
<dbReference type="GO" id="GO:0004176">
    <property type="term" value="F:ATP-dependent peptidase activity"/>
    <property type="evidence" value="ECO:0007669"/>
    <property type="project" value="InterPro"/>
</dbReference>
<dbReference type="GO" id="GO:0004222">
    <property type="term" value="F:metalloendopeptidase activity"/>
    <property type="evidence" value="ECO:0007669"/>
    <property type="project" value="InterPro"/>
</dbReference>
<evidence type="ECO:0000313" key="2">
    <source>
        <dbReference type="EMBL" id="AFA73214.1"/>
    </source>
</evidence>
<evidence type="ECO:0000256" key="1">
    <source>
        <dbReference type="SAM" id="MobiDB-lite"/>
    </source>
</evidence>
<dbReference type="GO" id="GO:0006508">
    <property type="term" value="P:proteolysis"/>
    <property type="evidence" value="ECO:0007669"/>
    <property type="project" value="InterPro"/>
</dbReference>
<sequence length="198" mass="21120">MTTTTHTALKPRRYTSAPVAPDTSTITPAQKARYRTAIHESAHAITAAILGHRVTKVTLGTDPAHPHRNGSCAYSTRFNDQDRAAVCYAGPYAEQFHLHGGPPTTQAIRRALDGTEDLAAMTAAGDTRPTEVPRLIATCWASITALANHVYRHGSATQADVDTALKLPRDDQDGRHHTLAVIRSGSAPGSFTIAAPLP</sequence>
<feature type="region of interest" description="Disordered" evidence="1">
    <location>
        <begin position="1"/>
        <end position="24"/>
    </location>
</feature>
<name>H6MZW3_GORPV</name>
<dbReference type="GeneID" id="90159230"/>
<dbReference type="HOGENOM" id="CLU_1459362_0_0_11"/>
<dbReference type="Gene3D" id="1.20.58.760">
    <property type="entry name" value="Peptidase M41"/>
    <property type="match status" value="1"/>
</dbReference>
<keyword evidence="3" id="KW-1185">Reference proteome</keyword>
<dbReference type="SUPFAM" id="SSF140990">
    <property type="entry name" value="FtsH protease domain-like"/>
    <property type="match status" value="1"/>
</dbReference>
<dbReference type="eggNOG" id="ENOG5031W1B">
    <property type="taxonomic scope" value="Bacteria"/>
</dbReference>